<evidence type="ECO:0000313" key="2">
    <source>
        <dbReference type="Proteomes" id="UP000494165"/>
    </source>
</evidence>
<accession>A0A8S1BXK5</accession>
<gene>
    <name evidence="1" type="ORF">CLODIP_2_CD15845</name>
</gene>
<comment type="caution">
    <text evidence="1">The sequence shown here is derived from an EMBL/GenBank/DDBJ whole genome shotgun (WGS) entry which is preliminary data.</text>
</comment>
<reference evidence="1 2" key="1">
    <citation type="submission" date="2020-04" db="EMBL/GenBank/DDBJ databases">
        <authorList>
            <person name="Alioto T."/>
            <person name="Alioto T."/>
            <person name="Gomez Garrido J."/>
        </authorList>
    </citation>
    <scope>NUCLEOTIDE SEQUENCE [LARGE SCALE GENOMIC DNA]</scope>
</reference>
<keyword evidence="2" id="KW-1185">Reference proteome</keyword>
<dbReference type="SUPFAM" id="SSF51445">
    <property type="entry name" value="(Trans)glycosidases"/>
    <property type="match status" value="1"/>
</dbReference>
<proteinExistence type="predicted"/>
<evidence type="ECO:0000313" key="1">
    <source>
        <dbReference type="EMBL" id="CAB3361612.1"/>
    </source>
</evidence>
<dbReference type="Gene3D" id="3.10.50.10">
    <property type="match status" value="1"/>
</dbReference>
<organism evidence="1 2">
    <name type="scientific">Cloeon dipterum</name>
    <dbReference type="NCBI Taxonomy" id="197152"/>
    <lineage>
        <taxon>Eukaryota</taxon>
        <taxon>Metazoa</taxon>
        <taxon>Ecdysozoa</taxon>
        <taxon>Arthropoda</taxon>
        <taxon>Hexapoda</taxon>
        <taxon>Insecta</taxon>
        <taxon>Pterygota</taxon>
        <taxon>Palaeoptera</taxon>
        <taxon>Ephemeroptera</taxon>
        <taxon>Pisciforma</taxon>
        <taxon>Baetidae</taxon>
        <taxon>Cloeon</taxon>
    </lineage>
</organism>
<dbReference type="EMBL" id="CADEPI010000006">
    <property type="protein sequence ID" value="CAB3361612.1"/>
    <property type="molecule type" value="Genomic_DNA"/>
</dbReference>
<dbReference type="InterPro" id="IPR017853">
    <property type="entry name" value="GH"/>
</dbReference>
<dbReference type="Gene3D" id="3.20.20.80">
    <property type="entry name" value="Glycosidases"/>
    <property type="match status" value="1"/>
</dbReference>
<name>A0A8S1BXK5_9INSE</name>
<dbReference type="Proteomes" id="UP000494165">
    <property type="component" value="Unassembled WGS sequence"/>
</dbReference>
<protein>
    <submittedName>
        <fullName evidence="1">Uncharacterized protein</fullName>
    </submittedName>
</protein>
<dbReference type="InterPro" id="IPR029070">
    <property type="entry name" value="Chitinase_insertion_sf"/>
</dbReference>
<dbReference type="AlphaFoldDB" id="A0A8S1BXK5"/>
<sequence length="121" mass="13782">MKLTVRIGAWDEFVMHPKEITKIAKNLGMPQWCRVIKDPAYKLVKNAKTQNYAVRPHNLITYDDQESLTAKINFVKEFGAGVGLHTVKTDDVNGECGCGRMPYLTYVVNVLKMWCESIPCF</sequence>